<evidence type="ECO:0000259" key="18">
    <source>
        <dbReference type="PROSITE" id="PS50234"/>
    </source>
</evidence>
<keyword evidence="10 15" id="KW-0401">Integrin</keyword>
<dbReference type="SUPFAM" id="SSF103575">
    <property type="entry name" value="Plexin repeat"/>
    <property type="match status" value="1"/>
</dbReference>
<feature type="disulfide bond" evidence="14">
    <location>
        <begin position="513"/>
        <end position="518"/>
    </location>
</feature>
<gene>
    <name evidence="19" type="ORF">BV898_11217</name>
</gene>
<evidence type="ECO:0000256" key="4">
    <source>
        <dbReference type="ARBA" id="ARBA00022536"/>
    </source>
</evidence>
<dbReference type="PROSITE" id="PS00022">
    <property type="entry name" value="EGF_1"/>
    <property type="match status" value="1"/>
</dbReference>
<evidence type="ECO:0000256" key="2">
    <source>
        <dbReference type="ARBA" id="ARBA00007449"/>
    </source>
</evidence>
<protein>
    <recommendedName>
        <fullName evidence="15">Integrin beta</fullName>
    </recommendedName>
</protein>
<evidence type="ECO:0000256" key="13">
    <source>
        <dbReference type="ARBA" id="ARBA00023180"/>
    </source>
</evidence>
<keyword evidence="12 14" id="KW-1015">Disulfide bond</keyword>
<dbReference type="PANTHER" id="PTHR10082">
    <property type="entry name" value="INTEGRIN BETA SUBUNIT"/>
    <property type="match status" value="1"/>
</dbReference>
<dbReference type="GO" id="GO:0007160">
    <property type="term" value="P:cell-matrix adhesion"/>
    <property type="evidence" value="ECO:0007669"/>
    <property type="project" value="TreeGrafter"/>
</dbReference>
<evidence type="ECO:0000256" key="10">
    <source>
        <dbReference type="ARBA" id="ARBA00023037"/>
    </source>
</evidence>
<comment type="caution">
    <text evidence="19">The sequence shown here is derived from an EMBL/GenBank/DDBJ whole genome shotgun (WGS) entry which is preliminary data.</text>
</comment>
<feature type="disulfide bond" evidence="14">
    <location>
        <begin position="379"/>
        <end position="391"/>
    </location>
</feature>
<keyword evidence="3" id="KW-1003">Cell membrane</keyword>
<evidence type="ECO:0000256" key="7">
    <source>
        <dbReference type="ARBA" id="ARBA00022737"/>
    </source>
</evidence>
<feature type="disulfide bond" evidence="14">
    <location>
        <begin position="43"/>
        <end position="74"/>
    </location>
</feature>
<dbReference type="OrthoDB" id="410592at2759"/>
<feature type="disulfide bond" evidence="14">
    <location>
        <begin position="180"/>
        <end position="186"/>
    </location>
</feature>
<dbReference type="Pfam" id="PF23105">
    <property type="entry name" value="EGF_integrin"/>
    <property type="match status" value="1"/>
</dbReference>
<dbReference type="PIRSF" id="PIRSF002512">
    <property type="entry name" value="Integrin_B"/>
    <property type="match status" value="1"/>
</dbReference>
<evidence type="ECO:0000313" key="19">
    <source>
        <dbReference type="EMBL" id="OQV14598.1"/>
    </source>
</evidence>
<dbReference type="GO" id="GO:0005925">
    <property type="term" value="C:focal adhesion"/>
    <property type="evidence" value="ECO:0007669"/>
    <property type="project" value="TreeGrafter"/>
</dbReference>
<dbReference type="Pfam" id="PF00362">
    <property type="entry name" value="Integrin_beta"/>
    <property type="match status" value="1"/>
</dbReference>
<organism evidence="19 20">
    <name type="scientific">Hypsibius exemplaris</name>
    <name type="common">Freshwater tardigrade</name>
    <dbReference type="NCBI Taxonomy" id="2072580"/>
    <lineage>
        <taxon>Eukaryota</taxon>
        <taxon>Metazoa</taxon>
        <taxon>Ecdysozoa</taxon>
        <taxon>Tardigrada</taxon>
        <taxon>Eutardigrada</taxon>
        <taxon>Parachela</taxon>
        <taxon>Hypsibioidea</taxon>
        <taxon>Hypsibiidae</taxon>
        <taxon>Hypsibius</taxon>
    </lineage>
</organism>
<comment type="subcellular location">
    <subcellularLocation>
        <location evidence="1 15">Cell membrane</location>
        <topology evidence="1 15">Single-pass type I membrane protein</topology>
    </subcellularLocation>
</comment>
<dbReference type="InterPro" id="IPR057073">
    <property type="entry name" value="EGF_integrin_2"/>
</dbReference>
<dbReference type="SMART" id="SM00187">
    <property type="entry name" value="INB"/>
    <property type="match status" value="1"/>
</dbReference>
<feature type="disulfide bond" evidence="14">
    <location>
        <begin position="40"/>
        <end position="50"/>
    </location>
</feature>
<dbReference type="InterPro" id="IPR002035">
    <property type="entry name" value="VWF_A"/>
</dbReference>
<evidence type="ECO:0000256" key="11">
    <source>
        <dbReference type="ARBA" id="ARBA00023136"/>
    </source>
</evidence>
<dbReference type="EMBL" id="MTYJ01000102">
    <property type="protein sequence ID" value="OQV14598.1"/>
    <property type="molecule type" value="Genomic_DNA"/>
</dbReference>
<feature type="disulfide bond" evidence="14">
    <location>
        <begin position="597"/>
        <end position="602"/>
    </location>
</feature>
<dbReference type="PROSITE" id="PS00243">
    <property type="entry name" value="I_EGF_1"/>
    <property type="match status" value="2"/>
</dbReference>
<dbReference type="Gene3D" id="2.10.25.10">
    <property type="entry name" value="Laminin"/>
    <property type="match status" value="3"/>
</dbReference>
<feature type="transmembrane region" description="Helical" evidence="16">
    <location>
        <begin position="698"/>
        <end position="727"/>
    </location>
</feature>
<dbReference type="GO" id="GO:0098609">
    <property type="term" value="P:cell-cell adhesion"/>
    <property type="evidence" value="ECO:0007669"/>
    <property type="project" value="TreeGrafter"/>
</dbReference>
<feature type="disulfide bond" evidence="14">
    <location>
        <begin position="515"/>
        <end position="551"/>
    </location>
</feature>
<dbReference type="GO" id="GO:0009986">
    <property type="term" value="C:cell surface"/>
    <property type="evidence" value="ECO:0007669"/>
    <property type="project" value="TreeGrafter"/>
</dbReference>
<evidence type="ECO:0000313" key="20">
    <source>
        <dbReference type="Proteomes" id="UP000192578"/>
    </source>
</evidence>
<evidence type="ECO:0000256" key="15">
    <source>
        <dbReference type="RuleBase" id="RU000633"/>
    </source>
</evidence>
<proteinExistence type="inferred from homology"/>
<feature type="disulfide bond" evidence="14">
    <location>
        <begin position="469"/>
        <end position="507"/>
    </location>
</feature>
<dbReference type="InterPro" id="IPR057243">
    <property type="entry name" value="Integrin_I-EGF_CS"/>
</dbReference>
<dbReference type="Gene3D" id="2.60.40.1510">
    <property type="entry name" value="ntegrin, alpha v. Chain A, domain 3"/>
    <property type="match status" value="1"/>
</dbReference>
<dbReference type="Pfam" id="PF17205">
    <property type="entry name" value="PSI_integrin"/>
    <property type="match status" value="1"/>
</dbReference>
<dbReference type="Proteomes" id="UP000192578">
    <property type="component" value="Unassembled WGS sequence"/>
</dbReference>
<feature type="disulfide bond" evidence="14">
    <location>
        <begin position="235"/>
        <end position="276"/>
    </location>
</feature>
<sequence length="774" mass="85763">MSTVRVTAIFLVCFYVFGAESVDSDFSSRIRNPCRGKLDCQECIQTDPRCAWCANFTNQDQRPLNTTSDRKPRCDYNESSSIPRQQLQPHRIRMKLRPGQPQTFSVTFIQAEHYPLDIYFLLDMSATMRPYKEALAKITEGLAKALEDITSNVQLGFGSFVDKPTMPFTMRPVGDRISPCNAPVECVPTYGFKHHLKLRANQTDEFKNRVKNALLSGNLDAAEGGLDALMQTMVCKDTIGWRNGSRKLVVFFTDGPFHYAGEGKLAGIILPNDRKCHMDWDGEDWMYSHTLLQDYPSVGEINLVAQENNVNIIFAVPEGIQRLYKRLSAHVNGSTVGHLTSSADSIIQIVKAEYNKITSSVQLREIAHPNIKLSYQSSCLSNKSSTETSACDNLRVGSKVEWNVTVELLNCLKGDRNNNSENLVTKIHPLGLSEELILEIEPLCQCDCQKKENQVRDAGFCSGQGHMTCGACVCHAGFHGANCACDLKARDNHTADCTPSDPGQGICSGRGACNCGQCDCFEQARETDTVSGKFCEVDDFSCEKDDSGQVCSGHGTCKFQQCSCDVGYSGSRCECPEDTTECVAKKNGKICNGKGSCKCGRCSCNNTGLEHPAWRSVPERARGPMEMRQFVMLNAILTRWRGVDAVDSSSGFTKCPPVRDTTDFCSFTFGYAAKLGDSEDSFTILIERGKDCPKPLNLYALLGGLVGSILLAGVLLLLAWKVAFVVYDRRQLAKFRREIAGATWQPTGAPVHRPVRVAFQNPNFRRRSQRKEKD</sequence>
<dbReference type="FunFam" id="3.40.50.410:FF:000002">
    <property type="entry name" value="Integrin beta"/>
    <property type="match status" value="1"/>
</dbReference>
<comment type="similarity">
    <text evidence="2 15">Belongs to the integrin beta chain family.</text>
</comment>
<dbReference type="GO" id="GO:0016477">
    <property type="term" value="P:cell migration"/>
    <property type="evidence" value="ECO:0007669"/>
    <property type="project" value="TreeGrafter"/>
</dbReference>
<feature type="domain" description="VWFA" evidence="18">
    <location>
        <begin position="117"/>
        <end position="255"/>
    </location>
</feature>
<feature type="disulfide bond" evidence="14">
    <location>
        <begin position="444"/>
        <end position="448"/>
    </location>
</feature>
<feature type="chain" id="PRO_5012415863" description="Integrin beta" evidence="17">
    <location>
        <begin position="22"/>
        <end position="774"/>
    </location>
</feature>
<evidence type="ECO:0000256" key="16">
    <source>
        <dbReference type="SAM" id="Phobius"/>
    </source>
</evidence>
<dbReference type="Gene3D" id="3.40.50.410">
    <property type="entry name" value="von Willebrand factor, type A domain"/>
    <property type="match status" value="1"/>
</dbReference>
<dbReference type="FunFam" id="2.10.25.10:FF:000036">
    <property type="entry name" value="Integrin beta"/>
    <property type="match status" value="1"/>
</dbReference>
<evidence type="ECO:0000256" key="9">
    <source>
        <dbReference type="ARBA" id="ARBA00022989"/>
    </source>
</evidence>
<keyword evidence="20" id="KW-1185">Reference proteome</keyword>
<dbReference type="InterPro" id="IPR033760">
    <property type="entry name" value="Integrin_beta_N"/>
</dbReference>
<evidence type="ECO:0000256" key="6">
    <source>
        <dbReference type="ARBA" id="ARBA00022729"/>
    </source>
</evidence>
<dbReference type="AlphaFoldDB" id="A0A1W0WHB7"/>
<dbReference type="PANTHER" id="PTHR10082:SF60">
    <property type="entry name" value="INTEGRIN BETA-PS"/>
    <property type="match status" value="1"/>
</dbReference>
<evidence type="ECO:0000256" key="17">
    <source>
        <dbReference type="SAM" id="SignalP"/>
    </source>
</evidence>
<evidence type="ECO:0000256" key="14">
    <source>
        <dbReference type="PIRSR" id="PIRSR002512-1"/>
    </source>
</evidence>
<feature type="disulfide bond" evidence="14">
    <location>
        <begin position="557"/>
        <end position="562"/>
    </location>
</feature>
<dbReference type="InterPro" id="IPR015812">
    <property type="entry name" value="Integrin_bsu"/>
</dbReference>
<evidence type="ECO:0000256" key="3">
    <source>
        <dbReference type="ARBA" id="ARBA00022475"/>
    </source>
</evidence>
<keyword evidence="11 16" id="KW-0472">Membrane</keyword>
<dbReference type="GO" id="GO:0033627">
    <property type="term" value="P:cell adhesion mediated by integrin"/>
    <property type="evidence" value="ECO:0007669"/>
    <property type="project" value="TreeGrafter"/>
</dbReference>
<dbReference type="SUPFAM" id="SSF69179">
    <property type="entry name" value="Integrin domains"/>
    <property type="match status" value="1"/>
</dbReference>
<feature type="disulfide bond" evidence="14">
    <location>
        <begin position="474"/>
        <end position="483"/>
    </location>
</feature>
<dbReference type="GO" id="GO:0005178">
    <property type="term" value="F:integrin binding"/>
    <property type="evidence" value="ECO:0007669"/>
    <property type="project" value="TreeGrafter"/>
</dbReference>
<evidence type="ECO:0000256" key="1">
    <source>
        <dbReference type="ARBA" id="ARBA00004251"/>
    </source>
</evidence>
<keyword evidence="5 15" id="KW-0812">Transmembrane</keyword>
<keyword evidence="6 17" id="KW-0732">Signal</keyword>
<feature type="disulfide bond" evidence="14">
    <location>
        <begin position="564"/>
        <end position="573"/>
    </location>
</feature>
<keyword evidence="7" id="KW-0677">Repeat</keyword>
<dbReference type="InterPro" id="IPR002369">
    <property type="entry name" value="Integrin_bsu_VWA"/>
</dbReference>
<reference evidence="20" key="1">
    <citation type="submission" date="2017-01" db="EMBL/GenBank/DDBJ databases">
        <title>Comparative genomics of anhydrobiosis in the tardigrade Hypsibius dujardini.</title>
        <authorList>
            <person name="Yoshida Y."/>
            <person name="Koutsovoulos G."/>
            <person name="Laetsch D."/>
            <person name="Stevens L."/>
            <person name="Kumar S."/>
            <person name="Horikawa D."/>
            <person name="Ishino K."/>
            <person name="Komine S."/>
            <person name="Tomita M."/>
            <person name="Blaxter M."/>
            <person name="Arakawa K."/>
        </authorList>
    </citation>
    <scope>NUCLEOTIDE SEQUENCE [LARGE SCALE GENOMIC DNA]</scope>
    <source>
        <strain evidence="20">Z151</strain>
    </source>
</reference>
<dbReference type="SUPFAM" id="SSF53300">
    <property type="entry name" value="vWA-like"/>
    <property type="match status" value="1"/>
</dbReference>
<feature type="disulfide bond" evidence="14">
    <location>
        <begin position="575"/>
        <end position="582"/>
    </location>
</feature>
<keyword evidence="9 16" id="KW-1133">Transmembrane helix</keyword>
<dbReference type="InterPro" id="IPR032695">
    <property type="entry name" value="Integrin_dom_sf"/>
</dbReference>
<keyword evidence="13" id="KW-0325">Glycoprotein</keyword>
<keyword evidence="4" id="KW-0245">EGF-like domain</keyword>
<dbReference type="PROSITE" id="PS50234">
    <property type="entry name" value="VWFA"/>
    <property type="match status" value="1"/>
</dbReference>
<dbReference type="Gene3D" id="1.20.5.100">
    <property type="entry name" value="Cytochrome c1, transmembrane anchor, C-terminal"/>
    <property type="match status" value="1"/>
</dbReference>
<dbReference type="PRINTS" id="PR01186">
    <property type="entry name" value="INTEGRINB"/>
</dbReference>
<dbReference type="GO" id="GO:0008305">
    <property type="term" value="C:integrin complex"/>
    <property type="evidence" value="ECO:0007669"/>
    <property type="project" value="TreeGrafter"/>
</dbReference>
<dbReference type="InterPro" id="IPR036465">
    <property type="entry name" value="vWFA_dom_sf"/>
</dbReference>
<evidence type="ECO:0000256" key="5">
    <source>
        <dbReference type="ARBA" id="ARBA00022692"/>
    </source>
</evidence>
<accession>A0A1W0WHB7</accession>
<evidence type="ECO:0000256" key="12">
    <source>
        <dbReference type="ARBA" id="ARBA00023157"/>
    </source>
</evidence>
<dbReference type="GO" id="GO:0007229">
    <property type="term" value="P:integrin-mediated signaling pathway"/>
    <property type="evidence" value="ECO:0007669"/>
    <property type="project" value="UniProtKB-KW"/>
</dbReference>
<feature type="signal peptide" evidence="17">
    <location>
        <begin position="1"/>
        <end position="21"/>
    </location>
</feature>
<dbReference type="InterPro" id="IPR000742">
    <property type="entry name" value="EGF"/>
</dbReference>
<evidence type="ECO:0000256" key="8">
    <source>
        <dbReference type="ARBA" id="ARBA00022889"/>
    </source>
</evidence>
<feature type="disulfide bond" evidence="14">
    <location>
        <begin position="520"/>
        <end position="535"/>
    </location>
</feature>
<keyword evidence="8 15" id="KW-0130">Cell adhesion</keyword>
<name>A0A1W0WHB7_HYPEX</name>